<feature type="chain" id="PRO_5020351601" evidence="2">
    <location>
        <begin position="21"/>
        <end position="358"/>
    </location>
</feature>
<sequence length="358" mass="40332">MMLVLLYLLFNKNLIKCAQANEKVDKEVDGMKKRESLSGIRDSEYTEVLDVPESKPVQVSTNQLLMIEEGEKAATGGEIYENPSVFKGKEAVTGLILSENPNEKSGKHPVPTPRSNIVIQTTEALNDVKQDSSEVSDVFLGDDSSPKNSIRIEDNQILVKEGNSSKRGSISIKDEKIEDPENLQTREPKENEVKGGAKIENVGSDETNGAKISKEISEKDSDDIGGVDVVDNNKAKLKKESETDKGLNEEKLFGLVSEEEKEVVSEEEEQEVSEEEEEEREEEEEEGKEEEGKDKEKLIEEVSKGESKGEEKEEEGEEEEEQEVLEEEEQEVSEEEEQEVSEEEEEEREEEEREEEEG</sequence>
<feature type="compositionally biased region" description="Acidic residues" evidence="1">
    <location>
        <begin position="257"/>
        <end position="289"/>
    </location>
</feature>
<dbReference type="VEuPathDB" id="MicrosporidiaDB:CWI37_1178p0010"/>
<evidence type="ECO:0000313" key="4">
    <source>
        <dbReference type="Proteomes" id="UP000292362"/>
    </source>
</evidence>
<dbReference type="EMBL" id="PITJ01001178">
    <property type="protein sequence ID" value="TBT99895.1"/>
    <property type="molecule type" value="Genomic_DNA"/>
</dbReference>
<name>A0A4Q9KYW6_9MICR</name>
<evidence type="ECO:0000313" key="3">
    <source>
        <dbReference type="EMBL" id="TBT99895.1"/>
    </source>
</evidence>
<reference evidence="3 4" key="1">
    <citation type="submission" date="2017-12" db="EMBL/GenBank/DDBJ databases">
        <authorList>
            <person name="Pombert J.-F."/>
            <person name="Haag K.L."/>
            <person name="Ebert D."/>
        </authorList>
    </citation>
    <scope>NUCLEOTIDE SEQUENCE [LARGE SCALE GENOMIC DNA]</scope>
    <source>
        <strain evidence="3">FI-OER-3-3</strain>
    </source>
</reference>
<feature type="non-terminal residue" evidence="3">
    <location>
        <position position="358"/>
    </location>
</feature>
<evidence type="ECO:0000256" key="1">
    <source>
        <dbReference type="SAM" id="MobiDB-lite"/>
    </source>
</evidence>
<feature type="region of interest" description="Disordered" evidence="1">
    <location>
        <begin position="161"/>
        <end position="358"/>
    </location>
</feature>
<feature type="region of interest" description="Disordered" evidence="1">
    <location>
        <begin position="137"/>
        <end position="156"/>
    </location>
</feature>
<evidence type="ECO:0000256" key="2">
    <source>
        <dbReference type="SAM" id="SignalP"/>
    </source>
</evidence>
<feature type="compositionally biased region" description="Basic and acidic residues" evidence="1">
    <location>
        <begin position="231"/>
        <end position="252"/>
    </location>
</feature>
<accession>A0A4Q9KYW6</accession>
<feature type="compositionally biased region" description="Acidic residues" evidence="1">
    <location>
        <begin position="312"/>
        <end position="358"/>
    </location>
</feature>
<organism evidence="3 4">
    <name type="scientific">Hamiltosporidium tvaerminnensis</name>
    <dbReference type="NCBI Taxonomy" id="1176355"/>
    <lineage>
        <taxon>Eukaryota</taxon>
        <taxon>Fungi</taxon>
        <taxon>Fungi incertae sedis</taxon>
        <taxon>Microsporidia</taxon>
        <taxon>Dubosqiidae</taxon>
        <taxon>Hamiltosporidium</taxon>
    </lineage>
</organism>
<feature type="signal peptide" evidence="2">
    <location>
        <begin position="1"/>
        <end position="20"/>
    </location>
</feature>
<proteinExistence type="predicted"/>
<dbReference type="AlphaFoldDB" id="A0A4Q9KYW6"/>
<gene>
    <name evidence="3" type="ORF">CWI37_1178p0010</name>
</gene>
<protein>
    <submittedName>
        <fullName evidence="3">Uncharacterized protein</fullName>
    </submittedName>
</protein>
<dbReference type="Proteomes" id="UP000292362">
    <property type="component" value="Unassembled WGS sequence"/>
</dbReference>
<feature type="compositionally biased region" description="Basic and acidic residues" evidence="1">
    <location>
        <begin position="184"/>
        <end position="197"/>
    </location>
</feature>
<comment type="caution">
    <text evidence="3">The sequence shown here is derived from an EMBL/GenBank/DDBJ whole genome shotgun (WGS) entry which is preliminary data.</text>
</comment>
<keyword evidence="2" id="KW-0732">Signal</keyword>
<feature type="compositionally biased region" description="Basic and acidic residues" evidence="1">
    <location>
        <begin position="290"/>
        <end position="311"/>
    </location>
</feature>